<reference evidence="2 3" key="1">
    <citation type="journal article" date="2014" name="Antonie Van Leeuwenhoek">
        <title>Roseivivax atlanticus sp. nov., isolated from surface seawater of the Atlantic Ocean.</title>
        <authorList>
            <person name="Li G."/>
            <person name="Lai Q."/>
            <person name="Liu X."/>
            <person name="Sun F."/>
            <person name="Shao Z."/>
        </authorList>
    </citation>
    <scope>NUCLEOTIDE SEQUENCE [LARGE SCALE GENOMIC DNA]</scope>
    <source>
        <strain evidence="2 3">22II-s10s</strain>
    </source>
</reference>
<dbReference type="SMART" id="SM00382">
    <property type="entry name" value="AAA"/>
    <property type="match status" value="1"/>
</dbReference>
<evidence type="ECO:0000259" key="1">
    <source>
        <dbReference type="SMART" id="SM00382"/>
    </source>
</evidence>
<dbReference type="Proteomes" id="UP000019063">
    <property type="component" value="Unassembled WGS sequence"/>
</dbReference>
<keyword evidence="2" id="KW-0548">Nucleotidyltransferase</keyword>
<keyword evidence="3" id="KW-1185">Reference proteome</keyword>
<dbReference type="RefSeq" id="WP_043843632.1">
    <property type="nucleotide sequence ID" value="NZ_AQQW01000004.1"/>
</dbReference>
<proteinExistence type="predicted"/>
<evidence type="ECO:0000313" key="3">
    <source>
        <dbReference type="Proteomes" id="UP000019063"/>
    </source>
</evidence>
<protein>
    <submittedName>
        <fullName evidence="2">DNA polymerase III subunit delta</fullName>
        <ecNumber evidence="2">2.7.7.7</ecNumber>
    </submittedName>
</protein>
<dbReference type="SUPFAM" id="SSF52540">
    <property type="entry name" value="P-loop containing nucleoside triphosphate hydrolases"/>
    <property type="match status" value="1"/>
</dbReference>
<dbReference type="EC" id="2.7.7.7" evidence="2"/>
<dbReference type="NCBIfam" id="NF005677">
    <property type="entry name" value="PRK07471.1"/>
    <property type="match status" value="1"/>
</dbReference>
<dbReference type="InterPro" id="IPR050238">
    <property type="entry name" value="DNA_Rep/Repair_Clamp_Loader"/>
</dbReference>
<comment type="caution">
    <text evidence="2">The sequence shown here is derived from an EMBL/GenBank/DDBJ whole genome shotgun (WGS) entry which is preliminary data.</text>
</comment>
<evidence type="ECO:0000313" key="2">
    <source>
        <dbReference type="EMBL" id="ETW13173.1"/>
    </source>
</evidence>
<dbReference type="GO" id="GO:0009360">
    <property type="term" value="C:DNA polymerase III complex"/>
    <property type="evidence" value="ECO:0007669"/>
    <property type="project" value="TreeGrafter"/>
</dbReference>
<dbReference type="Gene3D" id="3.40.50.300">
    <property type="entry name" value="P-loop containing nucleotide triphosphate hydrolases"/>
    <property type="match status" value="1"/>
</dbReference>
<keyword evidence="2" id="KW-0808">Transferase</keyword>
<dbReference type="AlphaFoldDB" id="W4HL75"/>
<gene>
    <name evidence="2" type="ORF">ATO8_08176</name>
</gene>
<dbReference type="EMBL" id="AQQW01000004">
    <property type="protein sequence ID" value="ETW13173.1"/>
    <property type="molecule type" value="Genomic_DNA"/>
</dbReference>
<sequence>MSAEDLPEPDRVEGAAHPRETLTLIGQEAAETAFLDAFGADRLHHGWLLTGPEGVGKATLAWRIARFLVAQPAGGAEDGLFGAPELPRTLALPEDHPVVRRSLVLSEPSIFLLRRGTNEKGDRRAAEILVGEVRALKRRMALSSADGGRRVIIVDAADEMNVSAANALLKLLEEPPANTVLLLVCHRPARLLPTIRSRCRELRLAPLSPAQMTEALADAAADLSPQEIEAVTELSAGSVGAALRLLNLNGLTLYGRLIEVLASLPDLDRPRALALSEAVAGRGREAELDLLLGLADIALSRLARAGVAGHPPERAAHPEEPRVIGRLAPDARAGRAWADIAQSASDRARRGRSVNIDTASLVFDMLTRMRETAASVAA</sequence>
<dbReference type="InterPro" id="IPR027417">
    <property type="entry name" value="P-loop_NTPase"/>
</dbReference>
<name>W4HL75_9RHOB</name>
<feature type="domain" description="AAA+ ATPase" evidence="1">
    <location>
        <begin position="43"/>
        <end position="207"/>
    </location>
</feature>
<dbReference type="PANTHER" id="PTHR11669">
    <property type="entry name" value="REPLICATION FACTOR C / DNA POLYMERASE III GAMMA-TAU SUBUNIT"/>
    <property type="match status" value="1"/>
</dbReference>
<dbReference type="Pfam" id="PF13177">
    <property type="entry name" value="DNA_pol3_delta2"/>
    <property type="match status" value="1"/>
</dbReference>
<dbReference type="InterPro" id="IPR003593">
    <property type="entry name" value="AAA+_ATPase"/>
</dbReference>
<dbReference type="GO" id="GO:0006261">
    <property type="term" value="P:DNA-templated DNA replication"/>
    <property type="evidence" value="ECO:0007669"/>
    <property type="project" value="TreeGrafter"/>
</dbReference>
<dbReference type="PANTHER" id="PTHR11669:SF8">
    <property type="entry name" value="DNA POLYMERASE III SUBUNIT DELTA"/>
    <property type="match status" value="1"/>
</dbReference>
<accession>W4HL75</accession>
<organism evidence="2 3">
    <name type="scientific">Roseivivax marinus</name>
    <dbReference type="NCBI Taxonomy" id="1379903"/>
    <lineage>
        <taxon>Bacteria</taxon>
        <taxon>Pseudomonadati</taxon>
        <taxon>Pseudomonadota</taxon>
        <taxon>Alphaproteobacteria</taxon>
        <taxon>Rhodobacterales</taxon>
        <taxon>Roseobacteraceae</taxon>
        <taxon>Roseivivax</taxon>
    </lineage>
</organism>
<dbReference type="STRING" id="1379903.ATO8_08176"/>
<dbReference type="GO" id="GO:0003887">
    <property type="term" value="F:DNA-directed DNA polymerase activity"/>
    <property type="evidence" value="ECO:0007669"/>
    <property type="project" value="UniProtKB-EC"/>
</dbReference>
<dbReference type="eggNOG" id="COG0470">
    <property type="taxonomic scope" value="Bacteria"/>
</dbReference>
<dbReference type="PATRIC" id="fig|1317118.6.peg.1696"/>